<evidence type="ECO:0000256" key="7">
    <source>
        <dbReference type="ARBA" id="ARBA00023170"/>
    </source>
</evidence>
<dbReference type="SMART" id="SM00399">
    <property type="entry name" value="ZnF_C4"/>
    <property type="match status" value="1"/>
</dbReference>
<dbReference type="SUPFAM" id="SSF57716">
    <property type="entry name" value="Glucocorticoid receptor-like (DNA-binding domain)"/>
    <property type="match status" value="1"/>
</dbReference>
<evidence type="ECO:0000259" key="10">
    <source>
        <dbReference type="PROSITE" id="PS51843"/>
    </source>
</evidence>
<evidence type="ECO:0000313" key="12">
    <source>
        <dbReference type="Proteomes" id="UP001328107"/>
    </source>
</evidence>
<dbReference type="Proteomes" id="UP001328107">
    <property type="component" value="Unassembled WGS sequence"/>
</dbReference>
<evidence type="ECO:0008006" key="13">
    <source>
        <dbReference type="Google" id="ProtNLM"/>
    </source>
</evidence>
<evidence type="ECO:0000256" key="8">
    <source>
        <dbReference type="ARBA" id="ARBA00023242"/>
    </source>
</evidence>
<accession>A0AAN5CT39</accession>
<evidence type="ECO:0000256" key="2">
    <source>
        <dbReference type="ARBA" id="ARBA00022771"/>
    </source>
</evidence>
<dbReference type="EMBL" id="BTRK01000004">
    <property type="protein sequence ID" value="GMR49915.1"/>
    <property type="molecule type" value="Genomic_DNA"/>
</dbReference>
<dbReference type="SUPFAM" id="SSF48508">
    <property type="entry name" value="Nuclear receptor ligand-binding domain"/>
    <property type="match status" value="1"/>
</dbReference>
<keyword evidence="3" id="KW-0862">Zinc</keyword>
<dbReference type="AlphaFoldDB" id="A0AAN5CT39"/>
<comment type="caution">
    <text evidence="11">The sequence shown here is derived from an EMBL/GenBank/DDBJ whole genome shotgun (WGS) entry which is preliminary data.</text>
</comment>
<sequence length="394" mass="44524">MFTLLSTGMEGAQEPRICLICSSPISQLHLGIDSCRACAVFYKRIISTNRKPAKCKGGEGTCLDKDESTSCRKCRYERFSRVLKKAFVTEKERDGIQNPEAIQVVCDPIELRKTTFIDHNTFLYERTCRSSTPTLDKIRWSYSLMCLTRKTAELGTRPKPSDLKQGDFDGSNINFTPGTYSMVVPNGRIFVGALCDFANVTFPEFAELTAVNKGLCIQNCYQQVRLMESTYRSEHYFPDGLGTYFASYTTIVNDESMVSFLNDCPFETNKQEVIEALKANAERTKTMHRELFHRLKPDDVEFCALMGLAFWNNVVAAVNEDLSSVAETIRGAILSEMHDVYKVRGRTDYASRLGELFCLLESVEEDVTLTEHDLEVFKLLNLFNEAFPVPSPGS</sequence>
<dbReference type="SMART" id="SM00430">
    <property type="entry name" value="HOLI"/>
    <property type="match status" value="1"/>
</dbReference>
<dbReference type="PROSITE" id="PS51030">
    <property type="entry name" value="NUCLEAR_REC_DBD_2"/>
    <property type="match status" value="1"/>
</dbReference>
<keyword evidence="2" id="KW-0863">Zinc-finger</keyword>
<proteinExistence type="predicted"/>
<dbReference type="Pfam" id="PF00105">
    <property type="entry name" value="zf-C4"/>
    <property type="match status" value="1"/>
</dbReference>
<keyword evidence="8" id="KW-0539">Nucleus</keyword>
<protein>
    <recommendedName>
        <fullName evidence="13">Nuclear receptor</fullName>
    </recommendedName>
</protein>
<feature type="domain" description="Nuclear receptor" evidence="9">
    <location>
        <begin position="15"/>
        <end position="98"/>
    </location>
</feature>
<dbReference type="GO" id="GO:0008270">
    <property type="term" value="F:zinc ion binding"/>
    <property type="evidence" value="ECO:0007669"/>
    <property type="project" value="UniProtKB-KW"/>
</dbReference>
<dbReference type="InterPro" id="IPR013088">
    <property type="entry name" value="Znf_NHR/GATA"/>
</dbReference>
<dbReference type="GO" id="GO:0005634">
    <property type="term" value="C:nucleus"/>
    <property type="evidence" value="ECO:0007669"/>
    <property type="project" value="TreeGrafter"/>
</dbReference>
<dbReference type="Gene3D" id="3.30.50.10">
    <property type="entry name" value="Erythroid Transcription Factor GATA-1, subunit A"/>
    <property type="match status" value="1"/>
</dbReference>
<evidence type="ECO:0000256" key="3">
    <source>
        <dbReference type="ARBA" id="ARBA00022833"/>
    </source>
</evidence>
<dbReference type="PROSITE" id="PS51843">
    <property type="entry name" value="NR_LBD"/>
    <property type="match status" value="1"/>
</dbReference>
<keyword evidence="4" id="KW-0805">Transcription regulation</keyword>
<dbReference type="InterPro" id="IPR000536">
    <property type="entry name" value="Nucl_hrmn_rcpt_lig-bd"/>
</dbReference>
<dbReference type="Gene3D" id="1.10.565.10">
    <property type="entry name" value="Retinoid X Receptor"/>
    <property type="match status" value="1"/>
</dbReference>
<reference evidence="12" key="1">
    <citation type="submission" date="2022-10" db="EMBL/GenBank/DDBJ databases">
        <title>Genome assembly of Pristionchus species.</title>
        <authorList>
            <person name="Yoshida K."/>
            <person name="Sommer R.J."/>
        </authorList>
    </citation>
    <scope>NUCLEOTIDE SEQUENCE [LARGE SCALE GENOMIC DNA]</scope>
    <source>
        <strain evidence="12">RS5460</strain>
    </source>
</reference>
<dbReference type="InterPro" id="IPR035500">
    <property type="entry name" value="NHR-like_dom_sf"/>
</dbReference>
<evidence type="ECO:0000256" key="4">
    <source>
        <dbReference type="ARBA" id="ARBA00023015"/>
    </source>
</evidence>
<evidence type="ECO:0000259" key="9">
    <source>
        <dbReference type="PROSITE" id="PS51030"/>
    </source>
</evidence>
<name>A0AAN5CT39_9BILA</name>
<evidence type="ECO:0000256" key="1">
    <source>
        <dbReference type="ARBA" id="ARBA00022723"/>
    </source>
</evidence>
<gene>
    <name evidence="11" type="ORF">PMAYCL1PPCAC_20110</name>
</gene>
<dbReference type="PANTHER" id="PTHR46011:SF6">
    <property type="entry name" value="HIGH ZINC ACTIVATED NUCLEAR RECEPTOR PROTEIN"/>
    <property type="match status" value="1"/>
</dbReference>
<evidence type="ECO:0000256" key="5">
    <source>
        <dbReference type="ARBA" id="ARBA00023125"/>
    </source>
</evidence>
<organism evidence="11 12">
    <name type="scientific">Pristionchus mayeri</name>
    <dbReference type="NCBI Taxonomy" id="1317129"/>
    <lineage>
        <taxon>Eukaryota</taxon>
        <taxon>Metazoa</taxon>
        <taxon>Ecdysozoa</taxon>
        <taxon>Nematoda</taxon>
        <taxon>Chromadorea</taxon>
        <taxon>Rhabditida</taxon>
        <taxon>Rhabditina</taxon>
        <taxon>Diplogasteromorpha</taxon>
        <taxon>Diplogasteroidea</taxon>
        <taxon>Neodiplogasteridae</taxon>
        <taxon>Pristionchus</taxon>
    </lineage>
</organism>
<keyword evidence="12" id="KW-1185">Reference proteome</keyword>
<keyword evidence="1" id="KW-0479">Metal-binding</keyword>
<evidence type="ECO:0000313" key="11">
    <source>
        <dbReference type="EMBL" id="GMR49915.1"/>
    </source>
</evidence>
<feature type="domain" description="NR LBD" evidence="10">
    <location>
        <begin position="143"/>
        <end position="394"/>
    </location>
</feature>
<dbReference type="GO" id="GO:0003700">
    <property type="term" value="F:DNA-binding transcription factor activity"/>
    <property type="evidence" value="ECO:0007669"/>
    <property type="project" value="InterPro"/>
</dbReference>
<dbReference type="GO" id="GO:0043565">
    <property type="term" value="F:sequence-specific DNA binding"/>
    <property type="evidence" value="ECO:0007669"/>
    <property type="project" value="InterPro"/>
</dbReference>
<keyword evidence="5" id="KW-0238">DNA-binding</keyword>
<dbReference type="Pfam" id="PF00104">
    <property type="entry name" value="Hormone_recep"/>
    <property type="match status" value="1"/>
</dbReference>
<evidence type="ECO:0000256" key="6">
    <source>
        <dbReference type="ARBA" id="ARBA00023163"/>
    </source>
</evidence>
<keyword evidence="6" id="KW-0804">Transcription</keyword>
<dbReference type="PANTHER" id="PTHR46011">
    <property type="entry name" value="NUCLEAR HORMONE RECEPTOR FAMILY MEMBER NHR-86-RELATED"/>
    <property type="match status" value="1"/>
</dbReference>
<dbReference type="InterPro" id="IPR001628">
    <property type="entry name" value="Znf_hrmn_rcpt"/>
</dbReference>
<keyword evidence="7" id="KW-0675">Receptor</keyword>